<evidence type="ECO:0000313" key="6">
    <source>
        <dbReference type="EMBL" id="GAX75364.1"/>
    </source>
</evidence>
<dbReference type="GO" id="GO:0005930">
    <property type="term" value="C:axoneme"/>
    <property type="evidence" value="ECO:0007669"/>
    <property type="project" value="UniProtKB-SubCell"/>
</dbReference>
<keyword evidence="4" id="KW-0433">Leucine-rich repeat</keyword>
<dbReference type="OrthoDB" id="676979at2759"/>
<keyword evidence="5" id="KW-0677">Repeat</keyword>
<evidence type="ECO:0000313" key="7">
    <source>
        <dbReference type="Proteomes" id="UP000232323"/>
    </source>
</evidence>
<protein>
    <recommendedName>
        <fullName evidence="2">Leucine-rich repeat-containing protein 51</fullName>
    </recommendedName>
</protein>
<dbReference type="Pfam" id="PF14580">
    <property type="entry name" value="LRR_9"/>
    <property type="match status" value="1"/>
</dbReference>
<dbReference type="Gene3D" id="3.80.10.10">
    <property type="entry name" value="Ribonuclease Inhibitor"/>
    <property type="match status" value="1"/>
</dbReference>
<evidence type="ECO:0000256" key="2">
    <source>
        <dbReference type="ARBA" id="ARBA00014223"/>
    </source>
</evidence>
<comment type="subcellular location">
    <subcellularLocation>
        <location evidence="1">Cytoplasm</location>
        <location evidence="1">Cytoskeleton</location>
        <location evidence="1">Cilium axoneme</location>
    </subcellularLocation>
</comment>
<evidence type="ECO:0000256" key="4">
    <source>
        <dbReference type="ARBA" id="ARBA00022614"/>
    </source>
</evidence>
<dbReference type="InterPro" id="IPR032675">
    <property type="entry name" value="LRR_dom_sf"/>
</dbReference>
<organism evidence="6 7">
    <name type="scientific">Chlamydomonas eustigma</name>
    <dbReference type="NCBI Taxonomy" id="1157962"/>
    <lineage>
        <taxon>Eukaryota</taxon>
        <taxon>Viridiplantae</taxon>
        <taxon>Chlorophyta</taxon>
        <taxon>core chlorophytes</taxon>
        <taxon>Chlorophyceae</taxon>
        <taxon>CS clade</taxon>
        <taxon>Chlamydomonadales</taxon>
        <taxon>Chlamydomonadaceae</taxon>
        <taxon>Chlamydomonas</taxon>
    </lineage>
</organism>
<dbReference type="AlphaFoldDB" id="A0A250WX04"/>
<dbReference type="PROSITE" id="PS51450">
    <property type="entry name" value="LRR"/>
    <property type="match status" value="2"/>
</dbReference>
<dbReference type="STRING" id="1157962.A0A250WX04"/>
<dbReference type="PANTHER" id="PTHR46545:SF1">
    <property type="entry name" value="LEUCINE-RICH REPEAT-CONTAINING PROTEIN 51"/>
    <property type="match status" value="1"/>
</dbReference>
<proteinExistence type="predicted"/>
<accession>A0A250WX04</accession>
<sequence length="207" mass="23540">MTQGQQENVIAGPPVDYSFRDLKNALDIVYEAPVSGTARCLPIKSDVNLNEHLETLPTPRSPVKAGHRILNSNSLRICNNLLISLQGLGKVLPHVLDDPRELVWLDASCNQLASIEDIITEYPKLQVLYLHGNQIRHMTEIQKLAKLEHLTKLTLHGNPITEQKNYKLYVAAHLPKLRSLDFSTITKIDREKTEVWFRGYQKQMADK</sequence>
<evidence type="ECO:0000256" key="3">
    <source>
        <dbReference type="ARBA" id="ARBA00022490"/>
    </source>
</evidence>
<evidence type="ECO:0000256" key="5">
    <source>
        <dbReference type="ARBA" id="ARBA00022737"/>
    </source>
</evidence>
<keyword evidence="3" id="KW-0963">Cytoplasm</keyword>
<keyword evidence="7" id="KW-1185">Reference proteome</keyword>
<dbReference type="SUPFAM" id="SSF52058">
    <property type="entry name" value="L domain-like"/>
    <property type="match status" value="1"/>
</dbReference>
<dbReference type="EMBL" id="BEGY01000012">
    <property type="protein sequence ID" value="GAX75364.1"/>
    <property type="molecule type" value="Genomic_DNA"/>
</dbReference>
<reference evidence="6 7" key="1">
    <citation type="submission" date="2017-08" db="EMBL/GenBank/DDBJ databases">
        <title>Acidophilic green algal genome provides insights into adaptation to an acidic environment.</title>
        <authorList>
            <person name="Hirooka S."/>
            <person name="Hirose Y."/>
            <person name="Kanesaki Y."/>
            <person name="Higuchi S."/>
            <person name="Fujiwara T."/>
            <person name="Onuma R."/>
            <person name="Era A."/>
            <person name="Ohbayashi R."/>
            <person name="Uzuka A."/>
            <person name="Nozaki H."/>
            <person name="Yoshikawa H."/>
            <person name="Miyagishima S.Y."/>
        </authorList>
    </citation>
    <scope>NUCLEOTIDE SEQUENCE [LARGE SCALE GENOMIC DNA]</scope>
    <source>
        <strain evidence="6 7">NIES-2499</strain>
    </source>
</reference>
<dbReference type="PANTHER" id="PTHR46545">
    <property type="entry name" value="LEUCINE-RICH REPEAT-CONTAINING PROTEIN 51"/>
    <property type="match status" value="1"/>
</dbReference>
<gene>
    <name evidence="6" type="ORF">CEUSTIGMA_g2808.t1</name>
</gene>
<dbReference type="InterPro" id="IPR001611">
    <property type="entry name" value="Leu-rich_rpt"/>
</dbReference>
<evidence type="ECO:0000256" key="1">
    <source>
        <dbReference type="ARBA" id="ARBA00004430"/>
    </source>
</evidence>
<comment type="caution">
    <text evidence="6">The sequence shown here is derived from an EMBL/GenBank/DDBJ whole genome shotgun (WGS) entry which is preliminary data.</text>
</comment>
<dbReference type="Proteomes" id="UP000232323">
    <property type="component" value="Unassembled WGS sequence"/>
</dbReference>
<name>A0A250WX04_9CHLO</name>